<dbReference type="AlphaFoldDB" id="A0A4Y2T7I4"/>
<comment type="caution">
    <text evidence="2">The sequence shown here is derived from an EMBL/GenBank/DDBJ whole genome shotgun (WGS) entry which is preliminary data.</text>
</comment>
<reference evidence="2 3" key="1">
    <citation type="journal article" date="2019" name="Sci. Rep.">
        <title>Orb-weaving spider Araneus ventricosus genome elucidates the spidroin gene catalogue.</title>
        <authorList>
            <person name="Kono N."/>
            <person name="Nakamura H."/>
            <person name="Ohtoshi R."/>
            <person name="Moran D.A.P."/>
            <person name="Shinohara A."/>
            <person name="Yoshida Y."/>
            <person name="Fujiwara M."/>
            <person name="Mori M."/>
            <person name="Tomita M."/>
            <person name="Arakawa K."/>
        </authorList>
    </citation>
    <scope>NUCLEOTIDE SEQUENCE [LARGE SCALE GENOMIC DNA]</scope>
</reference>
<evidence type="ECO:0000313" key="3">
    <source>
        <dbReference type="Proteomes" id="UP000499080"/>
    </source>
</evidence>
<dbReference type="Proteomes" id="UP000499080">
    <property type="component" value="Unassembled WGS sequence"/>
</dbReference>
<protein>
    <submittedName>
        <fullName evidence="2">Uncharacterized protein</fullName>
    </submittedName>
</protein>
<feature type="region of interest" description="Disordered" evidence="1">
    <location>
        <begin position="1"/>
        <end position="122"/>
    </location>
</feature>
<gene>
    <name evidence="2" type="ORF">AVEN_249874_1</name>
</gene>
<keyword evidence="3" id="KW-1185">Reference proteome</keyword>
<feature type="compositionally biased region" description="Basic and acidic residues" evidence="1">
    <location>
        <begin position="31"/>
        <end position="45"/>
    </location>
</feature>
<name>A0A4Y2T7I4_ARAVE</name>
<evidence type="ECO:0000313" key="2">
    <source>
        <dbReference type="EMBL" id="GBN96527.1"/>
    </source>
</evidence>
<organism evidence="2 3">
    <name type="scientific">Araneus ventricosus</name>
    <name type="common">Orbweaver spider</name>
    <name type="synonym">Epeira ventricosa</name>
    <dbReference type="NCBI Taxonomy" id="182803"/>
    <lineage>
        <taxon>Eukaryota</taxon>
        <taxon>Metazoa</taxon>
        <taxon>Ecdysozoa</taxon>
        <taxon>Arthropoda</taxon>
        <taxon>Chelicerata</taxon>
        <taxon>Arachnida</taxon>
        <taxon>Araneae</taxon>
        <taxon>Araneomorphae</taxon>
        <taxon>Entelegynae</taxon>
        <taxon>Araneoidea</taxon>
        <taxon>Araneidae</taxon>
        <taxon>Araneus</taxon>
    </lineage>
</organism>
<proteinExistence type="predicted"/>
<feature type="compositionally biased region" description="Polar residues" evidence="1">
    <location>
        <begin position="1"/>
        <end position="12"/>
    </location>
</feature>
<dbReference type="EMBL" id="BGPR01026642">
    <property type="protein sequence ID" value="GBN96527.1"/>
    <property type="molecule type" value="Genomic_DNA"/>
</dbReference>
<accession>A0A4Y2T7I4</accession>
<evidence type="ECO:0000256" key="1">
    <source>
        <dbReference type="SAM" id="MobiDB-lite"/>
    </source>
</evidence>
<sequence length="122" mass="13448">MDNNSGGSQKGKFNQRSRRTQNTQPSLSPIRKPENTKHKMCRDATVDGVSGFFTPDGNFHPYKPTPTLDLNMDLNEHLSNSSQLDSTKSPTPDPSSNSIQEHLLPSSPLGTSHLHIQESSSF</sequence>
<feature type="compositionally biased region" description="Low complexity" evidence="1">
    <location>
        <begin position="85"/>
        <end position="98"/>
    </location>
</feature>